<dbReference type="EMBL" id="CAMXCT020000826">
    <property type="protein sequence ID" value="CAL1137052.1"/>
    <property type="molecule type" value="Genomic_DNA"/>
</dbReference>
<evidence type="ECO:0000259" key="5">
    <source>
        <dbReference type="Pfam" id="PF12972"/>
    </source>
</evidence>
<evidence type="ECO:0000256" key="2">
    <source>
        <dbReference type="SAM" id="SignalP"/>
    </source>
</evidence>
<feature type="domain" description="Alpha-N-acetylglucosaminidase N-terminal" evidence="4">
    <location>
        <begin position="34"/>
        <end position="128"/>
    </location>
</feature>
<feature type="chain" id="PRO_5043272157" evidence="2">
    <location>
        <begin position="19"/>
        <end position="796"/>
    </location>
</feature>
<keyword evidence="9" id="KW-1185">Reference proteome</keyword>
<gene>
    <name evidence="6" type="ORF">C1SCF055_LOCUS11270</name>
</gene>
<dbReference type="InterPro" id="IPR029018">
    <property type="entry name" value="Hex-like_dom2"/>
</dbReference>
<dbReference type="EMBL" id="CAMXCT030000826">
    <property type="protein sequence ID" value="CAL4770989.1"/>
    <property type="molecule type" value="Genomic_DNA"/>
</dbReference>
<dbReference type="OrthoDB" id="64736at2759"/>
<dbReference type="Gene3D" id="3.30.379.10">
    <property type="entry name" value="Chitobiase/beta-hexosaminidase domain 2-like"/>
    <property type="match status" value="1"/>
</dbReference>
<dbReference type="Pfam" id="PF05089">
    <property type="entry name" value="NAGLU"/>
    <property type="match status" value="1"/>
</dbReference>
<dbReference type="InterPro" id="IPR024240">
    <property type="entry name" value="NAGLU_N"/>
</dbReference>
<reference evidence="6" key="1">
    <citation type="submission" date="2022-10" db="EMBL/GenBank/DDBJ databases">
        <authorList>
            <person name="Chen Y."/>
            <person name="Dougan E. K."/>
            <person name="Chan C."/>
            <person name="Rhodes N."/>
            <person name="Thang M."/>
        </authorList>
    </citation>
    <scope>NUCLEOTIDE SEQUENCE</scope>
</reference>
<evidence type="ECO:0000313" key="9">
    <source>
        <dbReference type="Proteomes" id="UP001152797"/>
    </source>
</evidence>
<dbReference type="EMBL" id="CAMXCT010000826">
    <property type="protein sequence ID" value="CAI3983677.1"/>
    <property type="molecule type" value="Genomic_DNA"/>
</dbReference>
<reference evidence="7" key="2">
    <citation type="submission" date="2024-04" db="EMBL/GenBank/DDBJ databases">
        <authorList>
            <person name="Chen Y."/>
            <person name="Shah S."/>
            <person name="Dougan E. K."/>
            <person name="Thang M."/>
            <person name="Chan C."/>
        </authorList>
    </citation>
    <scope>NUCLEOTIDE SEQUENCE [LARGE SCALE GENOMIC DNA]</scope>
</reference>
<keyword evidence="2" id="KW-0732">Signal</keyword>
<feature type="domain" description="Alpha-N-acetylglucosaminidase C-terminal" evidence="5">
    <location>
        <begin position="504"/>
        <end position="785"/>
    </location>
</feature>
<evidence type="ECO:0000313" key="6">
    <source>
        <dbReference type="EMBL" id="CAI3983677.1"/>
    </source>
</evidence>
<dbReference type="PANTHER" id="PTHR12872:SF1">
    <property type="entry name" value="ALPHA-N-ACETYLGLUCOSAMINIDASE"/>
    <property type="match status" value="1"/>
</dbReference>
<keyword evidence="1" id="KW-0378">Hydrolase</keyword>
<dbReference type="InterPro" id="IPR007781">
    <property type="entry name" value="NAGLU"/>
</dbReference>
<sequence>MMSLARHCFFSLLAVAAAEDLVAFDFAGRGSASAVADVLSRVLHLTQEEVFSNFDLELVTECQAPRPKGAKTDLCFDLMMSNEKVKVAATSGIDLAYGAAWYLRNMCNMSFSWNRTGGHQIEIPKKWPSVKERITRYRTVPISYFNNVVTFSYSYAWYDFAQWEAWLDWAALNGINVFIAYTGQEEIYRKTFNAFGVKDADFAEWSNGAAWLAWSRGQSMHGIGDHCGDACMPLPGSWMKMQWQLQKQILERSRSLGFVSVLPTFQGNLPPVFRQLYPHANISKSGAAWLDAVDPLFSQIQKHYMDIMIADWGTDHWYETDGYFNQQQGPWRLRAAGRRSLQQTSWQRPEDVPSDPEALAHAAAAYKSMNATDPKAIWLYQGWIWRGWGSDKLPFMKGFVSAVPPKHFVMLDMFDEVDPEWQKFHDFGYFGTPFIWSVLHNFGGNTGMWGSVPTLNSAPFAAFNATSNVAGTGAAPEGIDQNPFYYSFVTDLNWLQAPVDLNSWKDTWTLQRYGRDSQNAKDAFSLLLQSVYSNEHNSEAIKSLGGFFAEKNADGVTAMPLGTSEATPHQSWYPLSLAIEAWGKMIAAADEAGGTPLSQTMNYDLVNLGREVLSKISNDHFQKLLNATTADEVRVAGKSILNLLYDVDRLLCSDDGFLAASWIKDAIRWAAGNATLQRYFEMAARSVTTVWTPQAAGSSTITTLCDYANRQWAGQVGGFYRLRYLCYIQQAVEDFSSGQQVNKTAYDACVARSSYEWTHDFGASKYPMCFQSTGNALVLSKELFHRYAEQTFELQV</sequence>
<dbReference type="Pfam" id="PF12971">
    <property type="entry name" value="NAGLU_N"/>
    <property type="match status" value="1"/>
</dbReference>
<proteinExistence type="predicted"/>
<name>A0A9P1FRD3_9DINO</name>
<dbReference type="InterPro" id="IPR024733">
    <property type="entry name" value="NAGLU_tim-barrel"/>
</dbReference>
<organism evidence="6">
    <name type="scientific">Cladocopium goreaui</name>
    <dbReference type="NCBI Taxonomy" id="2562237"/>
    <lineage>
        <taxon>Eukaryota</taxon>
        <taxon>Sar</taxon>
        <taxon>Alveolata</taxon>
        <taxon>Dinophyceae</taxon>
        <taxon>Suessiales</taxon>
        <taxon>Symbiodiniaceae</taxon>
        <taxon>Cladocopium</taxon>
    </lineage>
</organism>
<evidence type="ECO:0000259" key="3">
    <source>
        <dbReference type="Pfam" id="PF05089"/>
    </source>
</evidence>
<dbReference type="GO" id="GO:0016787">
    <property type="term" value="F:hydrolase activity"/>
    <property type="evidence" value="ECO:0007669"/>
    <property type="project" value="UniProtKB-KW"/>
</dbReference>
<dbReference type="Gene3D" id="3.20.20.80">
    <property type="entry name" value="Glycosidases"/>
    <property type="match status" value="1"/>
</dbReference>
<evidence type="ECO:0000256" key="1">
    <source>
        <dbReference type="ARBA" id="ARBA00022801"/>
    </source>
</evidence>
<dbReference type="PANTHER" id="PTHR12872">
    <property type="entry name" value="ALPHA-N-ACETYLGLUCOSAMINIDASE"/>
    <property type="match status" value="1"/>
</dbReference>
<evidence type="ECO:0000313" key="8">
    <source>
        <dbReference type="EMBL" id="CAL4770989.1"/>
    </source>
</evidence>
<comment type="caution">
    <text evidence="6">The sequence shown here is derived from an EMBL/GenBank/DDBJ whole genome shotgun (WGS) entry which is preliminary data.</text>
</comment>
<feature type="signal peptide" evidence="2">
    <location>
        <begin position="1"/>
        <end position="18"/>
    </location>
</feature>
<evidence type="ECO:0000259" key="4">
    <source>
        <dbReference type="Pfam" id="PF12971"/>
    </source>
</evidence>
<dbReference type="Proteomes" id="UP001152797">
    <property type="component" value="Unassembled WGS sequence"/>
</dbReference>
<dbReference type="AlphaFoldDB" id="A0A9P1FRD3"/>
<evidence type="ECO:0000313" key="7">
    <source>
        <dbReference type="EMBL" id="CAL1137052.1"/>
    </source>
</evidence>
<accession>A0A9P1FRD3</accession>
<dbReference type="InterPro" id="IPR024732">
    <property type="entry name" value="NAGLU_C"/>
</dbReference>
<dbReference type="Gene3D" id="1.20.120.670">
    <property type="entry name" value="N-acetyl-b-d-glucoasminidase"/>
    <property type="match status" value="1"/>
</dbReference>
<dbReference type="Pfam" id="PF12972">
    <property type="entry name" value="NAGLU_C"/>
    <property type="match status" value="1"/>
</dbReference>
<protein>
    <submittedName>
        <fullName evidence="8">Alpha-N-acetylglucosaminidase</fullName>
    </submittedName>
</protein>
<feature type="domain" description="Alpha-N-acetylglucosaminidase tim-barrel" evidence="3">
    <location>
        <begin position="144"/>
        <end position="495"/>
    </location>
</feature>